<evidence type="ECO:0000313" key="1">
    <source>
        <dbReference type="EMBL" id="SDN86158.1"/>
    </source>
</evidence>
<accession>A0A1H0EUV3</accession>
<proteinExistence type="predicted"/>
<evidence type="ECO:0000313" key="2">
    <source>
        <dbReference type="Proteomes" id="UP000199088"/>
    </source>
</evidence>
<dbReference type="Proteomes" id="UP000199088">
    <property type="component" value="Unassembled WGS sequence"/>
</dbReference>
<keyword evidence="2" id="KW-1185">Reference proteome</keyword>
<evidence type="ECO:0008006" key="3">
    <source>
        <dbReference type="Google" id="ProtNLM"/>
    </source>
</evidence>
<gene>
    <name evidence="1" type="ORF">SAMN05660199_00871</name>
</gene>
<dbReference type="RefSeq" id="WP_091240287.1">
    <property type="nucleotide sequence ID" value="NZ_FNIR01000002.1"/>
</dbReference>
<dbReference type="STRING" id="1052260.SAMN05660199_00871"/>
<dbReference type="AlphaFoldDB" id="A0A1H0EUV3"/>
<organism evidence="1 2">
    <name type="scientific">Klenkia soli</name>
    <dbReference type="NCBI Taxonomy" id="1052260"/>
    <lineage>
        <taxon>Bacteria</taxon>
        <taxon>Bacillati</taxon>
        <taxon>Actinomycetota</taxon>
        <taxon>Actinomycetes</taxon>
        <taxon>Geodermatophilales</taxon>
        <taxon>Geodermatophilaceae</taxon>
        <taxon>Klenkia</taxon>
    </lineage>
</organism>
<sequence length="140" mass="14072">MTTLLERPATVELDAITLLPGRAALLDVLALRRPAAGRPADTGVVVVGLLSATVVPLGAALLLDVTAALSGALVEGEWLARYGPAAFAVVTDEPLPAAAGRLLAALDLPAAVGQCPLTHDLDAVAVLQRAAADLVATRSA</sequence>
<dbReference type="EMBL" id="FNIR01000002">
    <property type="protein sequence ID" value="SDN86158.1"/>
    <property type="molecule type" value="Genomic_DNA"/>
</dbReference>
<dbReference type="OrthoDB" id="5189140at2"/>
<name>A0A1H0EUV3_9ACTN</name>
<protein>
    <recommendedName>
        <fullName evidence="3">GGDEF domain-containing protein, diguanylate cyclase (C-di-GMP synthetase) or its enzymatically inactive variants</fullName>
    </recommendedName>
</protein>
<reference evidence="2" key="1">
    <citation type="submission" date="2016-10" db="EMBL/GenBank/DDBJ databases">
        <authorList>
            <person name="Varghese N."/>
            <person name="Submissions S."/>
        </authorList>
    </citation>
    <scope>NUCLEOTIDE SEQUENCE [LARGE SCALE GENOMIC DNA]</scope>
    <source>
        <strain evidence="2">DSM 45843</strain>
    </source>
</reference>